<evidence type="ECO:0000259" key="2">
    <source>
        <dbReference type="Pfam" id="PF09361"/>
    </source>
</evidence>
<dbReference type="Proteomes" id="UP000055019">
    <property type="component" value="Unassembled WGS sequence"/>
</dbReference>
<organism evidence="3 4">
    <name type="scientific">Caballeronia arvi</name>
    <dbReference type="NCBI Taxonomy" id="1777135"/>
    <lineage>
        <taxon>Bacteria</taxon>
        <taxon>Pseudomonadati</taxon>
        <taxon>Pseudomonadota</taxon>
        <taxon>Betaproteobacteria</taxon>
        <taxon>Burkholderiales</taxon>
        <taxon>Burkholderiaceae</taxon>
        <taxon>Caballeronia</taxon>
    </lineage>
</organism>
<evidence type="ECO:0000313" key="3">
    <source>
        <dbReference type="EMBL" id="SAL87644.1"/>
    </source>
</evidence>
<gene>
    <name evidence="3" type="ORF">AWB74_08201</name>
</gene>
<dbReference type="InterPro" id="IPR018968">
    <property type="entry name" value="Phasin"/>
</dbReference>
<dbReference type="OrthoDB" id="9036799at2"/>
<dbReference type="AlphaFoldDB" id="A0A158L2N6"/>
<dbReference type="Pfam" id="PF09361">
    <property type="entry name" value="Phasin_2"/>
    <property type="match status" value="1"/>
</dbReference>
<sequence>MLPFIPQQASSIANANLQIMANVTQRYAHGIQQLAELNLQTVKTLWEESTTVAKAGTAARPSDFLGWESTLFAELPEKAAAYSRHFFSIVRATEADIFNEAFSQYEKYGINVKGAFESALQQGQFAAQGVSALVADVTDRSTQVANEIASKVADANTDVVRTTVDASSTAAADLQETDEQTARALKAGAKR</sequence>
<feature type="region of interest" description="Disordered" evidence="1">
    <location>
        <begin position="171"/>
        <end position="191"/>
    </location>
</feature>
<reference evidence="3" key="1">
    <citation type="submission" date="2016-01" db="EMBL/GenBank/DDBJ databases">
        <authorList>
            <person name="Peeters C."/>
        </authorList>
    </citation>
    <scope>NUCLEOTIDE SEQUENCE [LARGE SCALE GENOMIC DNA]</scope>
    <source>
        <strain evidence="3">LMG 29317</strain>
    </source>
</reference>
<feature type="domain" description="Phasin" evidence="2">
    <location>
        <begin position="8"/>
        <end position="98"/>
    </location>
</feature>
<name>A0A158L2N6_9BURK</name>
<accession>A0A158L2N6</accession>
<evidence type="ECO:0000313" key="4">
    <source>
        <dbReference type="Proteomes" id="UP000055019"/>
    </source>
</evidence>
<proteinExistence type="predicted"/>
<keyword evidence="4" id="KW-1185">Reference proteome</keyword>
<evidence type="ECO:0000256" key="1">
    <source>
        <dbReference type="SAM" id="MobiDB-lite"/>
    </source>
</evidence>
<comment type="caution">
    <text evidence="3">The sequence shown here is derived from an EMBL/GenBank/DDBJ whole genome shotgun (WGS) entry which is preliminary data.</text>
</comment>
<dbReference type="RefSeq" id="WP_087039504.1">
    <property type="nucleotide sequence ID" value="NZ_FCOM02000097.1"/>
</dbReference>
<dbReference type="NCBIfam" id="TIGR01841">
    <property type="entry name" value="phasin"/>
    <property type="match status" value="1"/>
</dbReference>
<dbReference type="InterPro" id="IPR010127">
    <property type="entry name" value="Phasin_subfam-1"/>
</dbReference>
<protein>
    <submittedName>
        <fullName evidence="3">Phasin family protein</fullName>
    </submittedName>
</protein>
<dbReference type="EMBL" id="FCOM02000097">
    <property type="protein sequence ID" value="SAL87644.1"/>
    <property type="molecule type" value="Genomic_DNA"/>
</dbReference>